<gene>
    <name evidence="2" type="ORF">SapgrDRAFT_2311</name>
</gene>
<sequence length="110" mass="12340">MKHYIGIHISADEFHYCIPSTVKGNKIEPSCENNPVAIAQFIKRSIGLGTIRLCPLRKSIWLFVIKPYQDSFLSKHPYAQFSAQSIPQPPPKPQSLALQQKSSAAFSPLF</sequence>
<proteinExistence type="predicted"/>
<dbReference type="HOGENOM" id="CLU_2169314_0_0_10"/>
<dbReference type="RefSeq" id="WP_002659657.1">
    <property type="nucleotide sequence ID" value="NZ_JH719942.1"/>
</dbReference>
<protein>
    <submittedName>
        <fullName evidence="2">Uncharacterized protein</fullName>
    </submittedName>
</protein>
<accession>J0P2E8</accession>
<dbReference type="Proteomes" id="UP000005113">
    <property type="component" value="Unassembled WGS sequence"/>
</dbReference>
<evidence type="ECO:0000256" key="1">
    <source>
        <dbReference type="SAM" id="MobiDB-lite"/>
    </source>
</evidence>
<dbReference type="EMBL" id="JH719942">
    <property type="protein sequence ID" value="EJF53979.1"/>
    <property type="molecule type" value="Genomic_DNA"/>
</dbReference>
<dbReference type="AlphaFoldDB" id="J0P2E8"/>
<evidence type="ECO:0000313" key="3">
    <source>
        <dbReference type="Proteomes" id="UP000005113"/>
    </source>
</evidence>
<name>J0P2E8_9BACT</name>
<reference evidence="3" key="1">
    <citation type="journal article" date="2012" name="Stand. Genomic Sci.">
        <title>Permanent draft genome sequence of the gliding predator Saprospira grandis strain Sa g1 (= HR1).</title>
        <authorList>
            <person name="Mavromatis K."/>
            <person name="Chertkov O."/>
            <person name="Lapidus A."/>
            <person name="Nolan M."/>
            <person name="Lucas S."/>
            <person name="Tice H."/>
            <person name="Del Rio T.G."/>
            <person name="Cheng J.F."/>
            <person name="Han C."/>
            <person name="Tapia R."/>
            <person name="Bruce D."/>
            <person name="Goodwin L.A."/>
            <person name="Pitluck S."/>
            <person name="Huntemann M."/>
            <person name="Liolios K."/>
            <person name="Pagani I."/>
            <person name="Ivanova N."/>
            <person name="Mikhailova N."/>
            <person name="Pati A."/>
            <person name="Chen A."/>
            <person name="Palaniappan K."/>
            <person name="Land M."/>
            <person name="Brambilla E.M."/>
            <person name="Rohde M."/>
            <person name="Spring S."/>
            <person name="Goker M."/>
            <person name="Detter J.C."/>
            <person name="Bristow J."/>
            <person name="Eisen J.A."/>
            <person name="Markowitz V."/>
            <person name="Hugenholtz P."/>
            <person name="Kyrpides N.C."/>
            <person name="Klenk H.P."/>
            <person name="Woyke T."/>
        </authorList>
    </citation>
    <scope>NUCLEOTIDE SEQUENCE [LARGE SCALE GENOMIC DNA]</scope>
    <source>
        <strain evidence="3">DSM 2844</strain>
    </source>
</reference>
<evidence type="ECO:0000313" key="2">
    <source>
        <dbReference type="EMBL" id="EJF53979.1"/>
    </source>
</evidence>
<organism evidence="2 3">
    <name type="scientific">Saprospira grandis DSM 2844</name>
    <dbReference type="NCBI Taxonomy" id="694433"/>
    <lineage>
        <taxon>Bacteria</taxon>
        <taxon>Pseudomonadati</taxon>
        <taxon>Bacteroidota</taxon>
        <taxon>Saprospiria</taxon>
        <taxon>Saprospirales</taxon>
        <taxon>Saprospiraceae</taxon>
        <taxon>Saprospira</taxon>
    </lineage>
</organism>
<feature type="region of interest" description="Disordered" evidence="1">
    <location>
        <begin position="83"/>
        <end position="110"/>
    </location>
</feature>